<dbReference type="PANTHER" id="PTHR43122">
    <property type="entry name" value="FERREDOXIN SUBUNIT OF PYRUVATE:FLAVODOXIN OXIDOREDUCTASE-RELATED"/>
    <property type="match status" value="1"/>
</dbReference>
<protein>
    <submittedName>
        <fullName evidence="5">2-oxoglutarate ferredoxin oxidoreductase subunit delta</fullName>
    </submittedName>
</protein>
<dbReference type="Proteomes" id="UP000244792">
    <property type="component" value="Chromosome"/>
</dbReference>
<dbReference type="Pfam" id="PF14697">
    <property type="entry name" value="Fer4_21"/>
    <property type="match status" value="1"/>
</dbReference>
<keyword evidence="6" id="KW-1185">Reference proteome</keyword>
<feature type="domain" description="4Fe-4S ferredoxin-type" evidence="4">
    <location>
        <begin position="2"/>
        <end position="31"/>
    </location>
</feature>
<keyword evidence="1" id="KW-0479">Metal-binding</keyword>
<dbReference type="PROSITE" id="PS51379">
    <property type="entry name" value="4FE4S_FER_2"/>
    <property type="match status" value="2"/>
</dbReference>
<proteinExistence type="predicted"/>
<name>A0A2R4VZ39_THEAF</name>
<dbReference type="OrthoDB" id="9803192at2"/>
<evidence type="ECO:0000313" key="5">
    <source>
        <dbReference type="EMBL" id="AWB09716.1"/>
    </source>
</evidence>
<dbReference type="GO" id="GO:0046872">
    <property type="term" value="F:metal ion binding"/>
    <property type="evidence" value="ECO:0007669"/>
    <property type="project" value="UniProtKB-KW"/>
</dbReference>
<gene>
    <name evidence="5" type="ORF">TDSAC_0339</name>
</gene>
<dbReference type="EMBL" id="CP020921">
    <property type="protein sequence ID" value="AWB09716.1"/>
    <property type="molecule type" value="Genomic_DNA"/>
</dbReference>
<dbReference type="AlphaFoldDB" id="A0A2R4VZ39"/>
<dbReference type="Gene3D" id="3.30.70.20">
    <property type="match status" value="1"/>
</dbReference>
<evidence type="ECO:0000256" key="1">
    <source>
        <dbReference type="ARBA" id="ARBA00022723"/>
    </source>
</evidence>
<organism evidence="5 6">
    <name type="scientific">Thermodesulfobium acidiphilum</name>
    <dbReference type="NCBI Taxonomy" id="1794699"/>
    <lineage>
        <taxon>Bacteria</taxon>
        <taxon>Pseudomonadati</taxon>
        <taxon>Thermodesulfobiota</taxon>
        <taxon>Thermodesulfobiia</taxon>
        <taxon>Thermodesulfobiales</taxon>
        <taxon>Thermodesulfobiaceae</taxon>
        <taxon>Thermodesulfobium</taxon>
    </lineage>
</organism>
<dbReference type="PANTHER" id="PTHR43122:SF2">
    <property type="entry name" value="FERREDOXIN SUBUNIT OF PYRUVATE:FLAVODOXIN OXIDOREDUCTASE"/>
    <property type="match status" value="1"/>
</dbReference>
<dbReference type="PROSITE" id="PS00198">
    <property type="entry name" value="4FE4S_FER_1"/>
    <property type="match status" value="1"/>
</dbReference>
<dbReference type="KEGG" id="taci:TDSAC_0339"/>
<evidence type="ECO:0000256" key="2">
    <source>
        <dbReference type="ARBA" id="ARBA00023004"/>
    </source>
</evidence>
<dbReference type="RefSeq" id="WP_108308393.1">
    <property type="nucleotide sequence ID" value="NZ_CP020921.1"/>
</dbReference>
<dbReference type="InterPro" id="IPR017896">
    <property type="entry name" value="4Fe4S_Fe-S-bd"/>
</dbReference>
<keyword evidence="3" id="KW-0411">Iron-sulfur</keyword>
<dbReference type="SUPFAM" id="SSF54862">
    <property type="entry name" value="4Fe-4S ferredoxins"/>
    <property type="match status" value="1"/>
</dbReference>
<evidence type="ECO:0000313" key="6">
    <source>
        <dbReference type="Proteomes" id="UP000244792"/>
    </source>
</evidence>
<dbReference type="InterPro" id="IPR017900">
    <property type="entry name" value="4Fe4S_Fe_S_CS"/>
</dbReference>
<dbReference type="GO" id="GO:0051536">
    <property type="term" value="F:iron-sulfur cluster binding"/>
    <property type="evidence" value="ECO:0007669"/>
    <property type="project" value="UniProtKB-KW"/>
</dbReference>
<feature type="domain" description="4Fe-4S ferredoxin-type" evidence="4">
    <location>
        <begin position="38"/>
        <end position="67"/>
    </location>
</feature>
<reference evidence="5 6" key="1">
    <citation type="submission" date="2017-04" db="EMBL/GenBank/DDBJ databases">
        <title>Genomic insights into metabolism of Thermodesulfobium acidiphilum.</title>
        <authorList>
            <person name="Toshchakov S.V."/>
            <person name="Frolov E.N."/>
            <person name="Kublanov I.V."/>
            <person name="Samarov N.I."/>
            <person name="Novikov A."/>
            <person name="Lebedinsky A.V."/>
            <person name="Bonch-Osmolovskaya E.A."/>
            <person name="Chernyh N.A."/>
        </authorList>
    </citation>
    <scope>NUCLEOTIDE SEQUENCE [LARGE SCALE GENOMIC DNA]</scope>
    <source>
        <strain evidence="5 6">3127-1</strain>
    </source>
</reference>
<accession>A0A2R4VZ39</accession>
<evidence type="ECO:0000256" key="3">
    <source>
        <dbReference type="ARBA" id="ARBA00023014"/>
    </source>
</evidence>
<keyword evidence="2" id="KW-0408">Iron</keyword>
<evidence type="ECO:0000259" key="4">
    <source>
        <dbReference type="PROSITE" id="PS51379"/>
    </source>
</evidence>
<sequence length="74" mass="8312">MARVIIDEERCKGCGLCVAACNFGNLRIGEKFNSKSYRVSEFVGEECKGCGFCYMVCPDIAITVYRDEKVEVEK</sequence>